<reference evidence="2" key="1">
    <citation type="submission" date="2022-04" db="EMBL/GenBank/DDBJ databases">
        <title>Halobacillus sp. isolated from saltern.</title>
        <authorList>
            <person name="Won M."/>
            <person name="Lee C.-M."/>
            <person name="Woen H.-Y."/>
            <person name="Kwon S.-W."/>
        </authorList>
    </citation>
    <scope>NUCLEOTIDE SEQUENCE</scope>
    <source>
        <strain evidence="2">SSHM10-5</strain>
        <plasmid evidence="2">unnamed1</plasmid>
    </source>
</reference>
<evidence type="ECO:0000313" key="3">
    <source>
        <dbReference type="Proteomes" id="UP000830326"/>
    </source>
</evidence>
<feature type="transmembrane region" description="Helical" evidence="1">
    <location>
        <begin position="145"/>
        <end position="172"/>
    </location>
</feature>
<feature type="transmembrane region" description="Helical" evidence="1">
    <location>
        <begin position="178"/>
        <end position="200"/>
    </location>
</feature>
<accession>A0ABY4HI78</accession>
<gene>
    <name evidence="2" type="ORF">MUO15_21395</name>
</gene>
<sequence>MDYGAFASGLGIGIGGIFAWIFKGVQQSFIYALCTGLIIGLLAFEMIPESLRLGGWGVFFVGAIAGITLFRCIHHSLDKVTIITRSPQKDIFVRTGIILTISISVHNFPMGFVLGSNIGSELAGAMVLTLLLHNIPEGIIIFTPLFLSGFGILTWMLCTMVVTLPIIIGSLLGQFIDISFPFLLAFIVNITISIILMVAIQEIFKESIKQSSWMYSLIVGMVGVGGIYLYLTLS</sequence>
<dbReference type="EMBL" id="CP095076">
    <property type="protein sequence ID" value="UOR14113.1"/>
    <property type="molecule type" value="Genomic_DNA"/>
</dbReference>
<evidence type="ECO:0000313" key="2">
    <source>
        <dbReference type="EMBL" id="UOR14113.1"/>
    </source>
</evidence>
<feature type="transmembrane region" description="Helical" evidence="1">
    <location>
        <begin position="6"/>
        <end position="22"/>
    </location>
</feature>
<feature type="transmembrane region" description="Helical" evidence="1">
    <location>
        <begin position="53"/>
        <end position="70"/>
    </location>
</feature>
<keyword evidence="2" id="KW-0614">Plasmid</keyword>
<evidence type="ECO:0000256" key="1">
    <source>
        <dbReference type="SAM" id="Phobius"/>
    </source>
</evidence>
<feature type="transmembrane region" description="Helical" evidence="1">
    <location>
        <begin position="212"/>
        <end position="231"/>
    </location>
</feature>
<proteinExistence type="predicted"/>
<geneLocation type="plasmid" evidence="2 3">
    <name>unnamed1</name>
</geneLocation>
<keyword evidence="1" id="KW-0472">Membrane</keyword>
<keyword evidence="1" id="KW-1133">Transmembrane helix</keyword>
<feature type="transmembrane region" description="Helical" evidence="1">
    <location>
        <begin position="29"/>
        <end position="47"/>
    </location>
</feature>
<keyword evidence="1" id="KW-0812">Transmembrane</keyword>
<keyword evidence="3" id="KW-1185">Reference proteome</keyword>
<feature type="transmembrane region" description="Helical" evidence="1">
    <location>
        <begin position="91"/>
        <end position="108"/>
    </location>
</feature>
<organism evidence="2 3">
    <name type="scientific">Halobacillus amylolyticus</name>
    <dbReference type="NCBI Taxonomy" id="2932259"/>
    <lineage>
        <taxon>Bacteria</taxon>
        <taxon>Bacillati</taxon>
        <taxon>Bacillota</taxon>
        <taxon>Bacilli</taxon>
        <taxon>Bacillales</taxon>
        <taxon>Bacillaceae</taxon>
        <taxon>Halobacillus</taxon>
    </lineage>
</organism>
<name>A0ABY4HI78_9BACI</name>
<protein>
    <submittedName>
        <fullName evidence="2">Zinc permease</fullName>
    </submittedName>
</protein>
<dbReference type="Proteomes" id="UP000830326">
    <property type="component" value="Plasmid unnamed1"/>
</dbReference>
<dbReference type="RefSeq" id="WP_245036219.1">
    <property type="nucleotide sequence ID" value="NZ_CP095076.1"/>
</dbReference>